<comment type="caution">
    <text evidence="2">The sequence shown here is derived from an EMBL/GenBank/DDBJ whole genome shotgun (WGS) entry which is preliminary data.</text>
</comment>
<evidence type="ECO:0000313" key="3">
    <source>
        <dbReference type="Proteomes" id="UP001195724"/>
    </source>
</evidence>
<dbReference type="Proteomes" id="UP001195724">
    <property type="component" value="Unassembled WGS sequence"/>
</dbReference>
<dbReference type="EMBL" id="JAFBCL010000001">
    <property type="protein sequence ID" value="MBM7814554.1"/>
    <property type="molecule type" value="Genomic_DNA"/>
</dbReference>
<gene>
    <name evidence="2" type="ORF">JOE68_005419</name>
</gene>
<reference evidence="2 3" key="1">
    <citation type="submission" date="2021-01" db="EMBL/GenBank/DDBJ databases">
        <title>Sequencing the genomes of 1000 actinobacteria strains.</title>
        <authorList>
            <person name="Klenk H.-P."/>
        </authorList>
    </citation>
    <scope>NUCLEOTIDE SEQUENCE [LARGE SCALE GENOMIC DNA]</scope>
    <source>
        <strain evidence="2 3">DSM 44581</strain>
    </source>
</reference>
<evidence type="ECO:0000256" key="1">
    <source>
        <dbReference type="SAM" id="MobiDB-lite"/>
    </source>
</evidence>
<feature type="compositionally biased region" description="Polar residues" evidence="1">
    <location>
        <begin position="29"/>
        <end position="39"/>
    </location>
</feature>
<proteinExistence type="predicted"/>
<accession>A0ABS2SE88</accession>
<organism evidence="2 3">
    <name type="scientific">Saccharothrix algeriensis</name>
    <dbReference type="NCBI Taxonomy" id="173560"/>
    <lineage>
        <taxon>Bacteria</taxon>
        <taxon>Bacillati</taxon>
        <taxon>Actinomycetota</taxon>
        <taxon>Actinomycetes</taxon>
        <taxon>Pseudonocardiales</taxon>
        <taxon>Pseudonocardiaceae</taxon>
        <taxon>Saccharothrix</taxon>
    </lineage>
</organism>
<feature type="region of interest" description="Disordered" evidence="1">
    <location>
        <begin position="1"/>
        <end position="52"/>
    </location>
</feature>
<evidence type="ECO:0000313" key="2">
    <source>
        <dbReference type="EMBL" id="MBM7814554.1"/>
    </source>
</evidence>
<sequence>MHGPREGGGHTGVRYLRDRGPDTTAADPRSSTGTRNLLNTVPGGSPTSAGWR</sequence>
<protein>
    <submittedName>
        <fullName evidence="2">Uncharacterized protein</fullName>
    </submittedName>
</protein>
<keyword evidence="3" id="KW-1185">Reference proteome</keyword>
<name>A0ABS2SE88_9PSEU</name>